<keyword evidence="9" id="KW-1185">Reference proteome</keyword>
<dbReference type="EMBL" id="JAQIOY010000003">
    <property type="protein sequence ID" value="MDA7425165.1"/>
    <property type="molecule type" value="Genomic_DNA"/>
</dbReference>
<dbReference type="PANTHER" id="PTHR34388:SF1">
    <property type="entry name" value="DNA POLYMERASE III SUBUNIT DELTA"/>
    <property type="match status" value="1"/>
</dbReference>
<comment type="catalytic activity">
    <reaction evidence="7">
        <text>DNA(n) + a 2'-deoxyribonucleoside 5'-triphosphate = DNA(n+1) + diphosphate</text>
        <dbReference type="Rhea" id="RHEA:22508"/>
        <dbReference type="Rhea" id="RHEA-COMP:17339"/>
        <dbReference type="Rhea" id="RHEA-COMP:17340"/>
        <dbReference type="ChEBI" id="CHEBI:33019"/>
        <dbReference type="ChEBI" id="CHEBI:61560"/>
        <dbReference type="ChEBI" id="CHEBI:173112"/>
        <dbReference type="EC" id="2.7.7.7"/>
    </reaction>
</comment>
<keyword evidence="4" id="KW-0235">DNA replication</keyword>
<dbReference type="PANTHER" id="PTHR34388">
    <property type="entry name" value="DNA POLYMERASE III SUBUNIT DELTA"/>
    <property type="match status" value="1"/>
</dbReference>
<reference evidence="8 9" key="1">
    <citation type="submission" date="2023-01" db="EMBL/GenBank/DDBJ databases">
        <title>Thalassococcus onchidii sp. nov., isolated from a marine invertebrate from the South China Sea.</title>
        <authorList>
            <person name="Xu S."/>
            <person name="Liu Z."/>
            <person name="Xu Y."/>
        </authorList>
    </citation>
    <scope>NUCLEOTIDE SEQUENCE [LARGE SCALE GENOMIC DNA]</scope>
    <source>
        <strain evidence="8 9">KCTC 32084</strain>
    </source>
</reference>
<evidence type="ECO:0000313" key="8">
    <source>
        <dbReference type="EMBL" id="MDA7425165.1"/>
    </source>
</evidence>
<dbReference type="RefSeq" id="WP_271432514.1">
    <property type="nucleotide sequence ID" value="NZ_JAQIOY010000003.1"/>
</dbReference>
<accession>A0ABT4XTE3</accession>
<comment type="similarity">
    <text evidence="6">Belongs to the DNA polymerase HolA subunit family.</text>
</comment>
<evidence type="ECO:0000256" key="3">
    <source>
        <dbReference type="ARBA" id="ARBA00022695"/>
    </source>
</evidence>
<evidence type="ECO:0000256" key="4">
    <source>
        <dbReference type="ARBA" id="ARBA00022705"/>
    </source>
</evidence>
<organism evidence="8 9">
    <name type="scientific">Thalassococcus lentus</name>
    <dbReference type="NCBI Taxonomy" id="1210524"/>
    <lineage>
        <taxon>Bacteria</taxon>
        <taxon>Pseudomonadati</taxon>
        <taxon>Pseudomonadota</taxon>
        <taxon>Alphaproteobacteria</taxon>
        <taxon>Rhodobacterales</taxon>
        <taxon>Roseobacteraceae</taxon>
        <taxon>Thalassococcus</taxon>
    </lineage>
</organism>
<dbReference type="EC" id="2.7.7.7" evidence="1"/>
<keyword evidence="5" id="KW-0239">DNA-directed DNA polymerase</keyword>
<evidence type="ECO:0000313" key="9">
    <source>
        <dbReference type="Proteomes" id="UP001210720"/>
    </source>
</evidence>
<dbReference type="InterPro" id="IPR008921">
    <property type="entry name" value="DNA_pol3_clamp-load_cplx_C"/>
</dbReference>
<keyword evidence="3" id="KW-0548">Nucleotidyltransferase</keyword>
<dbReference type="SUPFAM" id="SSF48019">
    <property type="entry name" value="post-AAA+ oligomerization domain-like"/>
    <property type="match status" value="1"/>
</dbReference>
<evidence type="ECO:0000256" key="7">
    <source>
        <dbReference type="ARBA" id="ARBA00049244"/>
    </source>
</evidence>
<evidence type="ECO:0000256" key="1">
    <source>
        <dbReference type="ARBA" id="ARBA00012417"/>
    </source>
</evidence>
<evidence type="ECO:0000256" key="2">
    <source>
        <dbReference type="ARBA" id="ARBA00022679"/>
    </source>
</evidence>
<gene>
    <name evidence="8" type="ORF">PFY00_10530</name>
</gene>
<dbReference type="InterPro" id="IPR005790">
    <property type="entry name" value="DNA_polIII_delta"/>
</dbReference>
<dbReference type="Proteomes" id="UP001210720">
    <property type="component" value="Unassembled WGS sequence"/>
</dbReference>
<dbReference type="InterPro" id="IPR027417">
    <property type="entry name" value="P-loop_NTPase"/>
</dbReference>
<evidence type="ECO:0000256" key="5">
    <source>
        <dbReference type="ARBA" id="ARBA00022932"/>
    </source>
</evidence>
<comment type="caution">
    <text evidence="8">The sequence shown here is derived from an EMBL/GenBank/DDBJ whole genome shotgun (WGS) entry which is preliminary data.</text>
</comment>
<dbReference type="Gene3D" id="1.20.272.10">
    <property type="match status" value="1"/>
</dbReference>
<protein>
    <recommendedName>
        <fullName evidence="1">DNA-directed DNA polymerase</fullName>
        <ecNumber evidence="1">2.7.7.7</ecNumber>
    </recommendedName>
</protein>
<proteinExistence type="inferred from homology"/>
<name>A0ABT4XTE3_9RHOB</name>
<keyword evidence="2" id="KW-0808">Transferase</keyword>
<dbReference type="Gene3D" id="3.40.50.300">
    <property type="entry name" value="P-loop containing nucleotide triphosphate hydrolases"/>
    <property type="match status" value="1"/>
</dbReference>
<sequence length="341" mass="37134">MKLNARDANAFFARPDPNAAGLLICGEDTMRVAMKRQEVIANMIGPQGEEEMRLTRMTGAELRKDAAMLLDAVKAQGFFPGPRAALVEEATDGLAKTIGTALTEWREGDAQIVVTAGQLTAKSALRKLFDAAPNAYCAALYNDPMGRAEIEAELKRAGLAEVSRDAMAALEGLARSLTPGDFRQTLEKVSLYKLEDPEPLTPDEVDLMAPASIEAEMDEVFHVLAEGRSGDIAPVMQRLMAQGVAPVTLLIMGARHFRVLYTLAASPGGPAQGIGRLRPPLWGARRDRMLRQAQNWSVDRLEAALDVFMETDLTLRSAGQRAPAMALVERAFVRLAYMARR</sequence>
<dbReference type="NCBIfam" id="TIGR01128">
    <property type="entry name" value="holA"/>
    <property type="match status" value="1"/>
</dbReference>
<evidence type="ECO:0000256" key="6">
    <source>
        <dbReference type="ARBA" id="ARBA00034754"/>
    </source>
</evidence>